<protein>
    <submittedName>
        <fullName evidence="1">Uncharacterized protein</fullName>
    </submittedName>
</protein>
<organism evidence="1 2">
    <name type="scientific">Colletotrichum kahawae</name>
    <name type="common">Coffee berry disease fungus</name>
    <dbReference type="NCBI Taxonomy" id="34407"/>
    <lineage>
        <taxon>Eukaryota</taxon>
        <taxon>Fungi</taxon>
        <taxon>Dikarya</taxon>
        <taxon>Ascomycota</taxon>
        <taxon>Pezizomycotina</taxon>
        <taxon>Sordariomycetes</taxon>
        <taxon>Hypocreomycetidae</taxon>
        <taxon>Glomerellales</taxon>
        <taxon>Glomerellaceae</taxon>
        <taxon>Colletotrichum</taxon>
        <taxon>Colletotrichum gloeosporioides species complex</taxon>
    </lineage>
</organism>
<comment type="caution">
    <text evidence="1">The sequence shown here is derived from an EMBL/GenBank/DDBJ whole genome shotgun (WGS) entry which is preliminary data.</text>
</comment>
<dbReference type="SUPFAM" id="SSF52777">
    <property type="entry name" value="CoA-dependent acyltransferases"/>
    <property type="match status" value="1"/>
</dbReference>
<evidence type="ECO:0000313" key="2">
    <source>
        <dbReference type="Proteomes" id="UP001281614"/>
    </source>
</evidence>
<gene>
    <name evidence="1" type="ORF">CKAH01_10718</name>
</gene>
<dbReference type="AlphaFoldDB" id="A0AAD9XWX5"/>
<dbReference type="PANTHER" id="PTHR42034:SF1">
    <property type="entry name" value="CONDENSATION DOMAIN-CONTAINING PROTEIN"/>
    <property type="match status" value="1"/>
</dbReference>
<dbReference type="Gene3D" id="3.30.559.30">
    <property type="entry name" value="Nonribosomal peptide synthetase, condensation domain"/>
    <property type="match status" value="1"/>
</dbReference>
<accession>A0AAD9XWX5</accession>
<dbReference type="EMBL" id="VYYT01000875">
    <property type="protein sequence ID" value="KAK2728890.1"/>
    <property type="molecule type" value="Genomic_DNA"/>
</dbReference>
<reference evidence="1" key="1">
    <citation type="submission" date="2023-02" db="EMBL/GenBank/DDBJ databases">
        <title>Colletotrichum kahawae CIFC_Que2 genome sequencing and assembly.</title>
        <authorList>
            <person name="Baroncelli R."/>
        </authorList>
    </citation>
    <scope>NUCLEOTIDE SEQUENCE</scope>
    <source>
        <strain evidence="1">CIFC_Que2</strain>
    </source>
</reference>
<name>A0AAD9XWX5_COLKA</name>
<dbReference type="Proteomes" id="UP001281614">
    <property type="component" value="Unassembled WGS sequence"/>
</dbReference>
<dbReference type="InterPro" id="IPR023213">
    <property type="entry name" value="CAT-like_dom_sf"/>
</dbReference>
<dbReference type="Gene3D" id="3.30.559.10">
    <property type="entry name" value="Chloramphenicol acetyltransferase-like domain"/>
    <property type="match status" value="1"/>
</dbReference>
<dbReference type="PANTHER" id="PTHR42034">
    <property type="entry name" value="CHROMOSOME 7, WHOLE GENOME SHOTGUN SEQUENCE-RELATED"/>
    <property type="match status" value="1"/>
</dbReference>
<proteinExistence type="predicted"/>
<keyword evidence="2" id="KW-1185">Reference proteome</keyword>
<sequence>MESTYPELVWRQTSPGLWQRSIDEVEESYSALATLYEGSGLMFFAITGHVSLNVDVPKDMPPSEAEALVDQALSKAWVALRYDHPTIASQVTQDLNTGRWTKTYHQFQNKLDQAAWLKDTFVPLSVGQTGAQWANSNPPAPKVPTLFVLGLPSGKEGVIRRDIVLRSPHDIIDGIGTLTLLNNFIAHASKAYAEADAYQPPIFDGSEAANLSPPYRVAANAPPVLTEAQQKRLAHMAAQKTAAMQPSGIEVLALPYTHGASLPSRHQRVAHTLNEDQTARLLKACKAADATVTHAFHAAIALVVRDIQERGPEAKRVRYVNYILRNERASCQSPYNSSKHPAALYHSVPGQSLIVDMNLPAAGDNTIREDEFLPIVQLMKDFYHDVKNDAEHYALAPVIWAAGTPALPTHPRPLPVPPPKTHPSVSISSMGRVDGIIAPKTGAFAAYDPWVTGEELCNGLGLFLGTFRGEMCLSAAYNDAWHTEATVLDFLKRCEDVVFRGFKISSS</sequence>
<evidence type="ECO:0000313" key="1">
    <source>
        <dbReference type="EMBL" id="KAK2728890.1"/>
    </source>
</evidence>